<dbReference type="EMBL" id="JAWRCO010000002">
    <property type="protein sequence ID" value="MDW6004477.1"/>
    <property type="molecule type" value="Genomic_DNA"/>
</dbReference>
<dbReference type="Gene3D" id="2.40.110.10">
    <property type="entry name" value="Butyryl-CoA Dehydrogenase, subunit A, domain 2"/>
    <property type="match status" value="1"/>
</dbReference>
<dbReference type="InterPro" id="IPR006091">
    <property type="entry name" value="Acyl-CoA_Oxase/DH_mid-dom"/>
</dbReference>
<accession>A0A1Y6ISZ5</accession>
<comment type="similarity">
    <text evidence="2 6">Belongs to the acyl-CoA dehydrogenase family.</text>
</comment>
<dbReference type="InterPro" id="IPR013786">
    <property type="entry name" value="AcylCoA_DH/ox_N"/>
</dbReference>
<reference evidence="10 13" key="2">
    <citation type="submission" date="2023-11" db="EMBL/GenBank/DDBJ databases">
        <title>Plant-associative lifestyle of Vibrio porteresiae and its evolutionary dynamics.</title>
        <authorList>
            <person name="Rameshkumar N."/>
            <person name="Kirti K."/>
        </authorList>
    </citation>
    <scope>NUCLEOTIDE SEQUENCE [LARGE SCALE GENOMIC DNA]</scope>
    <source>
        <strain evidence="10 13">MSSRF38</strain>
    </source>
</reference>
<dbReference type="SUPFAM" id="SSF47203">
    <property type="entry name" value="Acyl-CoA dehydrogenase C-terminal domain-like"/>
    <property type="match status" value="1"/>
</dbReference>
<evidence type="ECO:0000313" key="13">
    <source>
        <dbReference type="Proteomes" id="UP001283366"/>
    </source>
</evidence>
<evidence type="ECO:0000256" key="1">
    <source>
        <dbReference type="ARBA" id="ARBA00001974"/>
    </source>
</evidence>
<dbReference type="InterPro" id="IPR046373">
    <property type="entry name" value="Acyl-CoA_Oxase/DH_mid-dom_sf"/>
</dbReference>
<dbReference type="Gene3D" id="1.20.140.10">
    <property type="entry name" value="Butyryl-CoA Dehydrogenase, subunit A, domain 3"/>
    <property type="match status" value="1"/>
</dbReference>
<dbReference type="PANTHER" id="PTHR43884:SF12">
    <property type="entry name" value="ISOVALERYL-COA DEHYDROGENASE, MITOCHONDRIAL-RELATED"/>
    <property type="match status" value="1"/>
</dbReference>
<evidence type="ECO:0000259" key="9">
    <source>
        <dbReference type="Pfam" id="PF02771"/>
    </source>
</evidence>
<dbReference type="Proteomes" id="UP001283366">
    <property type="component" value="Unassembled WGS sequence"/>
</dbReference>
<dbReference type="SUPFAM" id="SSF56645">
    <property type="entry name" value="Acyl-CoA dehydrogenase NM domain-like"/>
    <property type="match status" value="1"/>
</dbReference>
<feature type="domain" description="Acyl-CoA dehydrogenase/oxidase N-terminal" evidence="9">
    <location>
        <begin position="6"/>
        <end position="119"/>
    </location>
</feature>
<dbReference type="OrthoDB" id="9769473at2"/>
<proteinExistence type="inferred from homology"/>
<protein>
    <submittedName>
        <fullName evidence="10 11">Acyl-CoA dehydrogenase</fullName>
        <ecNumber evidence="11">1.3.99.-</ecNumber>
        <ecNumber evidence="10">1.-.-.-</ecNumber>
    </submittedName>
</protein>
<organism evidence="11 12">
    <name type="scientific">Vibrio mangrovi</name>
    <dbReference type="NCBI Taxonomy" id="474394"/>
    <lineage>
        <taxon>Bacteria</taxon>
        <taxon>Pseudomonadati</taxon>
        <taxon>Pseudomonadota</taxon>
        <taxon>Gammaproteobacteria</taxon>
        <taxon>Vibrionales</taxon>
        <taxon>Vibrionaceae</taxon>
        <taxon>Vibrio</taxon>
    </lineage>
</organism>
<dbReference type="RefSeq" id="WP_087480824.1">
    <property type="nucleotide sequence ID" value="NZ_AP024884.1"/>
</dbReference>
<dbReference type="InterPro" id="IPR009075">
    <property type="entry name" value="AcylCo_DH/oxidase_C"/>
</dbReference>
<gene>
    <name evidence="11" type="primary">acdA</name>
    <name evidence="10" type="ORF">SBX37_16595</name>
    <name evidence="11" type="ORF">VIM7927_02035</name>
</gene>
<evidence type="ECO:0000259" key="7">
    <source>
        <dbReference type="Pfam" id="PF00441"/>
    </source>
</evidence>
<dbReference type="EMBL" id="FXXI01000003">
    <property type="protein sequence ID" value="SMS00765.1"/>
    <property type="molecule type" value="Genomic_DNA"/>
</dbReference>
<dbReference type="PANTHER" id="PTHR43884">
    <property type="entry name" value="ACYL-COA DEHYDROGENASE"/>
    <property type="match status" value="1"/>
</dbReference>
<dbReference type="Pfam" id="PF02771">
    <property type="entry name" value="Acyl-CoA_dh_N"/>
    <property type="match status" value="1"/>
</dbReference>
<keyword evidence="3 6" id="KW-0285">Flavoprotein</keyword>
<evidence type="ECO:0000256" key="5">
    <source>
        <dbReference type="ARBA" id="ARBA00023002"/>
    </source>
</evidence>
<comment type="cofactor">
    <cofactor evidence="1 6">
        <name>FAD</name>
        <dbReference type="ChEBI" id="CHEBI:57692"/>
    </cofactor>
</comment>
<evidence type="ECO:0000313" key="10">
    <source>
        <dbReference type="EMBL" id="MDW6004477.1"/>
    </source>
</evidence>
<dbReference type="EC" id="1.-.-.-" evidence="10"/>
<name>A0A1Y6ISZ5_9VIBR</name>
<dbReference type="InterPro" id="IPR037069">
    <property type="entry name" value="AcylCoA_DH/ox_N_sf"/>
</dbReference>
<feature type="domain" description="Acyl-CoA oxidase/dehydrogenase middle" evidence="8">
    <location>
        <begin position="125"/>
        <end position="219"/>
    </location>
</feature>
<dbReference type="EC" id="1.3.99.-" evidence="11"/>
<evidence type="ECO:0000313" key="12">
    <source>
        <dbReference type="Proteomes" id="UP000196125"/>
    </source>
</evidence>
<evidence type="ECO:0000259" key="8">
    <source>
        <dbReference type="Pfam" id="PF02770"/>
    </source>
</evidence>
<evidence type="ECO:0000256" key="6">
    <source>
        <dbReference type="RuleBase" id="RU362125"/>
    </source>
</evidence>
<dbReference type="GO" id="GO:0050660">
    <property type="term" value="F:flavin adenine dinucleotide binding"/>
    <property type="evidence" value="ECO:0007669"/>
    <property type="project" value="InterPro"/>
</dbReference>
<dbReference type="Pfam" id="PF02770">
    <property type="entry name" value="Acyl-CoA_dh_M"/>
    <property type="match status" value="1"/>
</dbReference>
<evidence type="ECO:0000256" key="3">
    <source>
        <dbReference type="ARBA" id="ARBA00022630"/>
    </source>
</evidence>
<dbReference type="FunFam" id="1.20.140.10:FF:000001">
    <property type="entry name" value="Acyl-CoA dehydrogenase"/>
    <property type="match status" value="1"/>
</dbReference>
<evidence type="ECO:0000313" key="11">
    <source>
        <dbReference type="EMBL" id="SMS00765.1"/>
    </source>
</evidence>
<keyword evidence="13" id="KW-1185">Reference proteome</keyword>
<keyword evidence="4 6" id="KW-0274">FAD</keyword>
<dbReference type="Gene3D" id="1.10.540.10">
    <property type="entry name" value="Acyl-CoA dehydrogenase/oxidase, N-terminal domain"/>
    <property type="match status" value="1"/>
</dbReference>
<dbReference type="GO" id="GO:0003995">
    <property type="term" value="F:acyl-CoA dehydrogenase activity"/>
    <property type="evidence" value="ECO:0007669"/>
    <property type="project" value="TreeGrafter"/>
</dbReference>
<dbReference type="Pfam" id="PF00441">
    <property type="entry name" value="Acyl-CoA_dh_1"/>
    <property type="match status" value="1"/>
</dbReference>
<feature type="domain" description="Acyl-CoA dehydrogenase/oxidase C-terminal" evidence="7">
    <location>
        <begin position="240"/>
        <end position="379"/>
    </location>
</feature>
<dbReference type="InterPro" id="IPR036250">
    <property type="entry name" value="AcylCo_DH-like_C"/>
</dbReference>
<reference evidence="11 12" key="1">
    <citation type="submission" date="2017-05" db="EMBL/GenBank/DDBJ databases">
        <authorList>
            <person name="Song R."/>
            <person name="Chenine A.L."/>
            <person name="Ruprecht R.M."/>
        </authorList>
    </citation>
    <scope>NUCLEOTIDE SEQUENCE [LARGE SCALE GENOMIC DNA]</scope>
    <source>
        <strain evidence="11 12">CECT 7927</strain>
    </source>
</reference>
<keyword evidence="5 6" id="KW-0560">Oxidoreductase</keyword>
<dbReference type="Proteomes" id="UP000196125">
    <property type="component" value="Unassembled WGS sequence"/>
</dbReference>
<dbReference type="InterPro" id="IPR009100">
    <property type="entry name" value="AcylCoA_DH/oxidase_NM_dom_sf"/>
</dbReference>
<evidence type="ECO:0000256" key="2">
    <source>
        <dbReference type="ARBA" id="ARBA00009347"/>
    </source>
</evidence>
<evidence type="ECO:0000256" key="4">
    <source>
        <dbReference type="ARBA" id="ARBA00022827"/>
    </source>
</evidence>
<dbReference type="CDD" id="cd00567">
    <property type="entry name" value="ACAD"/>
    <property type="match status" value="1"/>
</dbReference>
<sequence length="381" mass="41608">MNFELTKQQIELYDTAFRFASDVLEPGAGERIAAHSFDRGLWEEAAKFGYASLSIPEEDGGSGLSTLETMLMVEALGKGCSDLGLAFSLSAHLFACVVPFCSFASQTLKQTYLPGLIDGTNMMANAATEPEAGSDIYGMKSTAERVPDGYRLNGKKCFITNAPIADYFLVYAKTNPGMGFLGISAFLVPKDADGLTIGSHHEKDCLSTCLWSEVYLQDVFVSESHRIGAEGAGGAMFYDSMIWEKGCLFAYYVGAMDRMLEKVILHARERQQFGRAIAQNQSVSNRIVDMKIRLDTSRLLLYRAGWLYDQGKDSELEIAMSKLVISESAVQSGLDAIQTFGGSAIEKEMGVMQLLLDAVPSRIFSGSNDIQRGIIARKLGL</sequence>
<dbReference type="AlphaFoldDB" id="A0A1Y6ISZ5"/>